<dbReference type="GO" id="GO:0005694">
    <property type="term" value="C:chromosome"/>
    <property type="evidence" value="ECO:0007669"/>
    <property type="project" value="TreeGrafter"/>
</dbReference>
<evidence type="ECO:0000313" key="3">
    <source>
        <dbReference type="Proteomes" id="UP000006875"/>
    </source>
</evidence>
<dbReference type="SUPFAM" id="SSF110849">
    <property type="entry name" value="ParB/Sulfiredoxin"/>
    <property type="match status" value="1"/>
</dbReference>
<reference evidence="2 3" key="1">
    <citation type="journal article" date="2010" name="Stand. Genomic Sci.">
        <title>Complete genome sequence of Ilyobacter polytropus type strain (CuHbu1).</title>
        <authorList>
            <person name="Sikorski J."/>
            <person name="Chertkov O."/>
            <person name="Lapidus A."/>
            <person name="Nolan M."/>
            <person name="Lucas S."/>
            <person name="Del Rio T.G."/>
            <person name="Tice H."/>
            <person name="Cheng J.F."/>
            <person name="Tapia R."/>
            <person name="Han C."/>
            <person name="Goodwin L."/>
            <person name="Pitluck S."/>
            <person name="Liolios K."/>
            <person name="Ivanova N."/>
            <person name="Mavromatis K."/>
            <person name="Mikhailova N."/>
            <person name="Pati A."/>
            <person name="Chen A."/>
            <person name="Palaniappan K."/>
            <person name="Land M."/>
            <person name="Hauser L."/>
            <person name="Chang Y.J."/>
            <person name="Jeffries C.D."/>
            <person name="Brambilla E."/>
            <person name="Yasawong M."/>
            <person name="Rohde M."/>
            <person name="Pukall R."/>
            <person name="Spring S."/>
            <person name="Goker M."/>
            <person name="Woyke T."/>
            <person name="Bristow J."/>
            <person name="Eisen J.A."/>
            <person name="Markowitz V."/>
            <person name="Hugenholtz P."/>
            <person name="Kyrpides N.C."/>
            <person name="Klenk H.P."/>
        </authorList>
    </citation>
    <scope>NUCLEOTIDE SEQUENCE [LARGE SCALE GENOMIC DNA]</scope>
    <source>
        <strain evidence="3">ATCC 51220 / DSM 2926 / LMG 16218 / CuHBu1</strain>
        <plasmid evidence="3">pILYOP01</plasmid>
    </source>
</reference>
<name>E3HBE8_ILYPC</name>
<dbReference type="InterPro" id="IPR050336">
    <property type="entry name" value="Chromosome_partition/occlusion"/>
</dbReference>
<evidence type="ECO:0000313" key="2">
    <source>
        <dbReference type="EMBL" id="ADO83763.1"/>
    </source>
</evidence>
<dbReference type="KEGG" id="ipo:Ilyop_1992"/>
<dbReference type="Proteomes" id="UP000006875">
    <property type="component" value="Plasmid pILYOP01"/>
</dbReference>
<protein>
    <submittedName>
        <fullName evidence="2">ParB domain protein nuclease</fullName>
    </submittedName>
</protein>
<proteinExistence type="predicted"/>
<dbReference type="Pfam" id="PF02195">
    <property type="entry name" value="ParB_N"/>
    <property type="match status" value="1"/>
</dbReference>
<dbReference type="HOGENOM" id="CLU_949221_0_0_0"/>
<dbReference type="InterPro" id="IPR036086">
    <property type="entry name" value="ParB/Sulfiredoxin_sf"/>
</dbReference>
<organism evidence="2 3">
    <name type="scientific">Ilyobacter polytropus (strain ATCC 51220 / DSM 2926 / LMG 16218 / CuHBu1)</name>
    <dbReference type="NCBI Taxonomy" id="572544"/>
    <lineage>
        <taxon>Bacteria</taxon>
        <taxon>Fusobacteriati</taxon>
        <taxon>Fusobacteriota</taxon>
        <taxon>Fusobacteriia</taxon>
        <taxon>Fusobacteriales</taxon>
        <taxon>Fusobacteriaceae</taxon>
        <taxon>Ilyobacter</taxon>
    </lineage>
</organism>
<dbReference type="PANTHER" id="PTHR33375:SF1">
    <property type="entry name" value="CHROMOSOME-PARTITIONING PROTEIN PARB-RELATED"/>
    <property type="match status" value="1"/>
</dbReference>
<dbReference type="EMBL" id="CP002282">
    <property type="protein sequence ID" value="ADO83763.1"/>
    <property type="molecule type" value="Genomic_DNA"/>
</dbReference>
<dbReference type="GO" id="GO:0007059">
    <property type="term" value="P:chromosome segregation"/>
    <property type="evidence" value="ECO:0007669"/>
    <property type="project" value="TreeGrafter"/>
</dbReference>
<gene>
    <name evidence="2" type="ordered locus">Ilyop_1992</name>
</gene>
<evidence type="ECO:0000259" key="1">
    <source>
        <dbReference type="SMART" id="SM00470"/>
    </source>
</evidence>
<feature type="domain" description="ParB-like N-terminal" evidence="1">
    <location>
        <begin position="44"/>
        <end position="141"/>
    </location>
</feature>
<sequence length="293" mass="34606">MVANRLGNNPLLNREKKKDSFEEKKEQIIKQYGRLVHMQPKLIEEIDFEDVTFINRLALTSEDLELEELKESISKIGLLNIIYLQEKEKGKYRLVSGLRRARAISEIYITGGSIKGKDRVVIFDKETPYELLDSVSVDENIQRKNLSILEQSYKFNREAAKKEKKIEDILKEYHISKKTFYRIKNAITYPKEITEIIEYLGADKAEILNKLVFILKDKMEASQVVKDYKDLNRDELRNLLKELKKVDRSEKVIIKYSTNGFNFSVKKKVPDEVKKYFEKLKEFIENDDYTFLK</sequence>
<dbReference type="SMART" id="SM00470">
    <property type="entry name" value="ParB"/>
    <property type="match status" value="1"/>
</dbReference>
<keyword evidence="2" id="KW-0614">Plasmid</keyword>
<dbReference type="Gene3D" id="3.90.1530.30">
    <property type="match status" value="1"/>
</dbReference>
<accession>E3HBE8</accession>
<geneLocation type="plasmid" evidence="2 3">
    <name>pILYOP01</name>
</geneLocation>
<dbReference type="AlphaFoldDB" id="E3HBE8"/>
<dbReference type="InterPro" id="IPR003115">
    <property type="entry name" value="ParB_N"/>
</dbReference>
<dbReference type="RefSeq" id="WP_013388425.1">
    <property type="nucleotide sequence ID" value="NC_014633.1"/>
</dbReference>
<keyword evidence="3" id="KW-1185">Reference proteome</keyword>
<dbReference type="PANTHER" id="PTHR33375">
    <property type="entry name" value="CHROMOSOME-PARTITIONING PROTEIN PARB-RELATED"/>
    <property type="match status" value="1"/>
</dbReference>